<keyword evidence="1 3" id="KW-0479">Metal-binding</keyword>
<dbReference type="InterPro" id="IPR005584">
    <property type="entry name" value="DNA_gyrase_inhibitor_YacG"/>
</dbReference>
<dbReference type="PANTHER" id="PTHR36150:SF1">
    <property type="entry name" value="DNA GYRASE INHIBITOR YACG"/>
    <property type="match status" value="1"/>
</dbReference>
<feature type="binding site" evidence="3">
    <location>
        <position position="30"/>
    </location>
    <ligand>
        <name>Zn(2+)</name>
        <dbReference type="ChEBI" id="CHEBI:29105"/>
    </ligand>
</feature>
<dbReference type="RefSeq" id="WP_214506212.1">
    <property type="nucleotide sequence ID" value="NZ_JAHEPS010000002.1"/>
</dbReference>
<evidence type="ECO:0000256" key="2">
    <source>
        <dbReference type="ARBA" id="ARBA00022833"/>
    </source>
</evidence>
<reference evidence="4 5" key="1">
    <citation type="submission" date="2021-05" db="EMBL/GenBank/DDBJ databases">
        <title>Shewanella sp. JM162201.</title>
        <authorList>
            <person name="Xu S."/>
            <person name="Li A."/>
        </authorList>
    </citation>
    <scope>NUCLEOTIDE SEQUENCE [LARGE SCALE GENOMIC DNA]</scope>
    <source>
        <strain evidence="4 5">JM162201</strain>
    </source>
</reference>
<comment type="caution">
    <text evidence="4">The sequence shown here is derived from an EMBL/GenBank/DDBJ whole genome shotgun (WGS) entry which is preliminary data.</text>
</comment>
<gene>
    <name evidence="3 4" type="primary">yacG</name>
    <name evidence="4" type="ORF">KJI95_05605</name>
</gene>
<dbReference type="NCBIfam" id="NF001638">
    <property type="entry name" value="PRK00418.1"/>
    <property type="match status" value="1"/>
</dbReference>
<comment type="similarity">
    <text evidence="3">Belongs to the DNA gyrase inhibitor YacG family.</text>
</comment>
<evidence type="ECO:0000313" key="5">
    <source>
        <dbReference type="Proteomes" id="UP001195903"/>
    </source>
</evidence>
<dbReference type="HAMAP" id="MF_00649">
    <property type="entry name" value="DNA_gyrase_inhibitor_YacG"/>
    <property type="match status" value="1"/>
</dbReference>
<name>A0ABS5V2F8_9GAMM</name>
<dbReference type="Pfam" id="PF03884">
    <property type="entry name" value="YacG"/>
    <property type="match status" value="1"/>
</dbReference>
<dbReference type="PANTHER" id="PTHR36150">
    <property type="entry name" value="DNA GYRASE INHIBITOR YACG"/>
    <property type="match status" value="1"/>
</dbReference>
<evidence type="ECO:0000256" key="1">
    <source>
        <dbReference type="ARBA" id="ARBA00022723"/>
    </source>
</evidence>
<keyword evidence="5" id="KW-1185">Reference proteome</keyword>
<organism evidence="4 5">
    <name type="scientific">Shewanella jiangmenensis</name>
    <dbReference type="NCBI Taxonomy" id="2837387"/>
    <lineage>
        <taxon>Bacteria</taxon>
        <taxon>Pseudomonadati</taxon>
        <taxon>Pseudomonadota</taxon>
        <taxon>Gammaproteobacteria</taxon>
        <taxon>Alteromonadales</taxon>
        <taxon>Shewanellaceae</taxon>
        <taxon>Shewanella</taxon>
    </lineage>
</organism>
<sequence>MPLTVNCPQCQTQVIWGPESPFKPFCSERCKLIDLGDWASEKHAIPVKDDISEELLDQLGYDEADFFKDPSGKDSFNE</sequence>
<feature type="binding site" evidence="3">
    <location>
        <position position="26"/>
    </location>
    <ligand>
        <name>Zn(2+)</name>
        <dbReference type="ChEBI" id="CHEBI:29105"/>
    </ligand>
</feature>
<proteinExistence type="inferred from homology"/>
<dbReference type="Gene3D" id="3.30.50.10">
    <property type="entry name" value="Erythroid Transcription Factor GATA-1, subunit A"/>
    <property type="match status" value="1"/>
</dbReference>
<comment type="function">
    <text evidence="3">Inhibits all the catalytic activities of DNA gyrase by preventing its interaction with DNA. Acts by binding directly to the C-terminal domain of GyrB, which probably disrupts DNA binding by the gyrase.</text>
</comment>
<keyword evidence="2 3" id="KW-0862">Zinc</keyword>
<dbReference type="EMBL" id="JAHEPS010000002">
    <property type="protein sequence ID" value="MBT1443996.1"/>
    <property type="molecule type" value="Genomic_DNA"/>
</dbReference>
<comment type="subunit">
    <text evidence="3">Interacts with GyrB.</text>
</comment>
<feature type="binding site" evidence="3">
    <location>
        <position position="10"/>
    </location>
    <ligand>
        <name>Zn(2+)</name>
        <dbReference type="ChEBI" id="CHEBI:29105"/>
    </ligand>
</feature>
<protein>
    <recommendedName>
        <fullName evidence="3">DNA gyrase inhibitor YacG</fullName>
    </recommendedName>
</protein>
<evidence type="ECO:0000256" key="3">
    <source>
        <dbReference type="HAMAP-Rule" id="MF_00649"/>
    </source>
</evidence>
<dbReference type="InterPro" id="IPR013088">
    <property type="entry name" value="Znf_NHR/GATA"/>
</dbReference>
<dbReference type="Proteomes" id="UP001195903">
    <property type="component" value="Unassembled WGS sequence"/>
</dbReference>
<feature type="binding site" evidence="3">
    <location>
        <position position="7"/>
    </location>
    <ligand>
        <name>Zn(2+)</name>
        <dbReference type="ChEBI" id="CHEBI:29105"/>
    </ligand>
</feature>
<evidence type="ECO:0000313" key="4">
    <source>
        <dbReference type="EMBL" id="MBT1443996.1"/>
    </source>
</evidence>
<accession>A0ABS5V2F8</accession>
<comment type="cofactor">
    <cofactor evidence="3">
        <name>Zn(2+)</name>
        <dbReference type="ChEBI" id="CHEBI:29105"/>
    </cofactor>
    <text evidence="3">Binds 1 zinc ion.</text>
</comment>
<dbReference type="SUPFAM" id="SSF57716">
    <property type="entry name" value="Glucocorticoid receptor-like (DNA-binding domain)"/>
    <property type="match status" value="1"/>
</dbReference>